<dbReference type="Proteomes" id="UP000245753">
    <property type="component" value="Unassembled WGS sequence"/>
</dbReference>
<feature type="transmembrane region" description="Helical" evidence="1">
    <location>
        <begin position="6"/>
        <end position="29"/>
    </location>
</feature>
<dbReference type="InterPro" id="IPR002035">
    <property type="entry name" value="VWF_A"/>
</dbReference>
<dbReference type="Pfam" id="PF13519">
    <property type="entry name" value="VWA_2"/>
    <property type="match status" value="1"/>
</dbReference>
<dbReference type="PANTHER" id="PTHR37947:SF1">
    <property type="entry name" value="BLL2462 PROTEIN"/>
    <property type="match status" value="1"/>
</dbReference>
<dbReference type="PANTHER" id="PTHR37947">
    <property type="entry name" value="BLL2462 PROTEIN"/>
    <property type="match status" value="1"/>
</dbReference>
<dbReference type="EMBL" id="QFFN01000012">
    <property type="protein sequence ID" value="PWG59822.1"/>
    <property type="molecule type" value="Genomic_DNA"/>
</dbReference>
<organism evidence="3 4">
    <name type="scientific">Bifidobacterium catulorum</name>
    <dbReference type="NCBI Taxonomy" id="1630173"/>
    <lineage>
        <taxon>Bacteria</taxon>
        <taxon>Bacillati</taxon>
        <taxon>Actinomycetota</taxon>
        <taxon>Actinomycetes</taxon>
        <taxon>Bifidobacteriales</taxon>
        <taxon>Bifidobacteriaceae</taxon>
        <taxon>Bifidobacterium</taxon>
    </lineage>
</organism>
<dbReference type="RefSeq" id="WP_109137323.1">
    <property type="nucleotide sequence ID" value="NZ_QFFN01000012.1"/>
</dbReference>
<gene>
    <name evidence="3" type="ORF">DF200_05715</name>
</gene>
<dbReference type="Gene3D" id="3.40.50.410">
    <property type="entry name" value="von Willebrand factor, type A domain"/>
    <property type="match status" value="1"/>
</dbReference>
<keyword evidence="1" id="KW-0472">Membrane</keyword>
<evidence type="ECO:0000256" key="1">
    <source>
        <dbReference type="SAM" id="Phobius"/>
    </source>
</evidence>
<evidence type="ECO:0000259" key="2">
    <source>
        <dbReference type="PROSITE" id="PS50234"/>
    </source>
</evidence>
<evidence type="ECO:0000313" key="3">
    <source>
        <dbReference type="EMBL" id="PWG59822.1"/>
    </source>
</evidence>
<keyword evidence="4" id="KW-1185">Reference proteome</keyword>
<dbReference type="SMART" id="SM00327">
    <property type="entry name" value="VWA"/>
    <property type="match status" value="1"/>
</dbReference>
<name>A0A2U2MSK4_9BIFI</name>
<accession>A0A2U2MSK4</accession>
<dbReference type="AlphaFoldDB" id="A0A2U2MSK4"/>
<dbReference type="OrthoDB" id="9814325at2"/>
<evidence type="ECO:0000313" key="4">
    <source>
        <dbReference type="Proteomes" id="UP000245753"/>
    </source>
</evidence>
<dbReference type="InterPro" id="IPR036465">
    <property type="entry name" value="vWFA_dom_sf"/>
</dbReference>
<feature type="domain" description="VWFA" evidence="2">
    <location>
        <begin position="78"/>
        <end position="271"/>
    </location>
</feature>
<feature type="transmembrane region" description="Helical" evidence="1">
    <location>
        <begin position="50"/>
        <end position="68"/>
    </location>
</feature>
<dbReference type="PROSITE" id="PS50234">
    <property type="entry name" value="VWFA"/>
    <property type="match status" value="1"/>
</dbReference>
<comment type="caution">
    <text evidence="3">The sequence shown here is derived from an EMBL/GenBank/DDBJ whole genome shotgun (WGS) entry which is preliminary data.</text>
</comment>
<reference evidence="3 4" key="1">
    <citation type="journal article" date="2018" name="Int. J. Syst. Evol. Microbiol.">
        <title>Bifidobacterium catulorum sp. nov., a novel taxon from the faeces of the baby common marmoset (Callithrix jacchus).</title>
        <authorList>
            <person name="Modesto M."/>
            <person name="Michelini S."/>
            <person name="Oki K."/>
            <person name="Biavati B."/>
            <person name="Watanabe K."/>
            <person name="Mattarelli P."/>
        </authorList>
    </citation>
    <scope>NUCLEOTIDE SEQUENCE [LARGE SCALE GENOMIC DNA]</scope>
    <source>
        <strain evidence="3 4">MRM 8.19</strain>
    </source>
</reference>
<keyword evidence="1" id="KW-1133">Transmembrane helix</keyword>
<feature type="transmembrane region" description="Helical" evidence="1">
    <location>
        <begin position="311"/>
        <end position="331"/>
    </location>
</feature>
<dbReference type="SUPFAM" id="SSF53300">
    <property type="entry name" value="vWA-like"/>
    <property type="match status" value="1"/>
</dbReference>
<sequence length="338" mass="35975">MNGLTFSPILGWAGSSAVAFAVMAVTVGLTVRSRRATHSDATMADHIRRILASVVLAVMMFAPSTVHVTTTQAVNATDVFIAVDVTGSMAVSDAHYGSKDAVMRLTAAQKAVADITKAYPDASFAAIRFGASGTLDVPLTPDARAIGNWAETLRPEPTGSSSGSNLDKAIDPLLPAMKATRARHPDDRIVVVYISDGEQTSRKIRRTFSSLRAYADDGLVVGVGSADGGKIPQVGNDGTVDVKRFITDPTTKQPGISMMDEKNLKDIADEMSGAYVHVDAARTIGAGDARGTSTQYRLASTYKQREHSVPIVWPFAVLLVALLAWEAVSWARTSRRLI</sequence>
<keyword evidence="1" id="KW-0812">Transmembrane</keyword>
<protein>
    <recommendedName>
        <fullName evidence="2">VWFA domain-containing protein</fullName>
    </recommendedName>
</protein>
<proteinExistence type="predicted"/>